<dbReference type="Proteomes" id="UP000309340">
    <property type="component" value="Unassembled WGS sequence"/>
</dbReference>
<keyword evidence="2" id="KW-1185">Reference proteome</keyword>
<evidence type="ECO:0000313" key="2">
    <source>
        <dbReference type="Proteomes" id="UP000309340"/>
    </source>
</evidence>
<dbReference type="OrthoDB" id="2322999at2759"/>
<name>A0A4U0WR53_9PEZI</name>
<reference evidence="1 2" key="1">
    <citation type="submission" date="2017-03" db="EMBL/GenBank/DDBJ databases">
        <title>Genomes of endolithic fungi from Antarctica.</title>
        <authorList>
            <person name="Coleine C."/>
            <person name="Masonjones S."/>
            <person name="Stajich J.E."/>
        </authorList>
    </citation>
    <scope>NUCLEOTIDE SEQUENCE [LARGE SCALE GENOMIC DNA]</scope>
    <source>
        <strain evidence="1 2">CCFEE 5184</strain>
    </source>
</reference>
<protein>
    <submittedName>
        <fullName evidence="1">Uncharacterized protein</fullName>
    </submittedName>
</protein>
<dbReference type="EMBL" id="NAJQ01000695">
    <property type="protein sequence ID" value="TKA65910.1"/>
    <property type="molecule type" value="Genomic_DNA"/>
</dbReference>
<sequence length="209" mass="23386">MAIHSTYGSLPPLTLAHDMFEARDTTTKMKGPIRDVFLKHGMHDRYGVSLLHKHFDLAPNERLVEYHDVSTPWTLSNTDDHEIPTLGGYVVPQNYKLEDGKLAPFEFAMQYERPNGTDAGPEFLRDLSRVLEEHNLTNVLGLRKRPPPSDLTLEVTQGRANIMVPPSAADGPAIGAFWTFGEGVDEELSCFQICLVYCGIHFPEHSGNL</sequence>
<dbReference type="AlphaFoldDB" id="A0A4U0WR53"/>
<gene>
    <name evidence="1" type="ORF">B0A55_10495</name>
</gene>
<proteinExistence type="predicted"/>
<evidence type="ECO:0000313" key="1">
    <source>
        <dbReference type="EMBL" id="TKA65910.1"/>
    </source>
</evidence>
<organism evidence="1 2">
    <name type="scientific">Friedmanniomyces simplex</name>
    <dbReference type="NCBI Taxonomy" id="329884"/>
    <lineage>
        <taxon>Eukaryota</taxon>
        <taxon>Fungi</taxon>
        <taxon>Dikarya</taxon>
        <taxon>Ascomycota</taxon>
        <taxon>Pezizomycotina</taxon>
        <taxon>Dothideomycetes</taxon>
        <taxon>Dothideomycetidae</taxon>
        <taxon>Mycosphaerellales</taxon>
        <taxon>Teratosphaeriaceae</taxon>
        <taxon>Friedmanniomyces</taxon>
    </lineage>
</organism>
<accession>A0A4U0WR53</accession>
<dbReference type="STRING" id="329884.A0A4U0WR53"/>
<comment type="caution">
    <text evidence="1">The sequence shown here is derived from an EMBL/GenBank/DDBJ whole genome shotgun (WGS) entry which is preliminary data.</text>
</comment>